<keyword evidence="1 2" id="KW-0597">Phosphoprotein</keyword>
<evidence type="ECO:0000256" key="1">
    <source>
        <dbReference type="ARBA" id="ARBA00022553"/>
    </source>
</evidence>
<dbReference type="RefSeq" id="WP_075006270.1">
    <property type="nucleotide sequence ID" value="NZ_FOAP01000004.1"/>
</dbReference>
<dbReference type="AlphaFoldDB" id="A0A1H7N5M6"/>
<accession>A0A1H7N5M6</accession>
<organism evidence="4 5">
    <name type="scientific">Stigmatella aurantiaca</name>
    <dbReference type="NCBI Taxonomy" id="41"/>
    <lineage>
        <taxon>Bacteria</taxon>
        <taxon>Pseudomonadati</taxon>
        <taxon>Myxococcota</taxon>
        <taxon>Myxococcia</taxon>
        <taxon>Myxococcales</taxon>
        <taxon>Cystobacterineae</taxon>
        <taxon>Archangiaceae</taxon>
        <taxon>Stigmatella</taxon>
    </lineage>
</organism>
<reference evidence="5" key="1">
    <citation type="submission" date="2016-10" db="EMBL/GenBank/DDBJ databases">
        <authorList>
            <person name="Varghese N."/>
            <person name="Submissions S."/>
        </authorList>
    </citation>
    <scope>NUCLEOTIDE SEQUENCE [LARGE SCALE GENOMIC DNA]</scope>
    <source>
        <strain evidence="5">DSM 17044</strain>
    </source>
</reference>
<dbReference type="OrthoDB" id="1901654at2"/>
<evidence type="ECO:0000313" key="4">
    <source>
        <dbReference type="EMBL" id="SEL18882.1"/>
    </source>
</evidence>
<dbReference type="EMBL" id="FOAP01000004">
    <property type="protein sequence ID" value="SEL18882.1"/>
    <property type="molecule type" value="Genomic_DNA"/>
</dbReference>
<dbReference type="InterPro" id="IPR011006">
    <property type="entry name" value="CheY-like_superfamily"/>
</dbReference>
<evidence type="ECO:0000256" key="2">
    <source>
        <dbReference type="PROSITE-ProRule" id="PRU00169"/>
    </source>
</evidence>
<dbReference type="SMART" id="SM00448">
    <property type="entry name" value="REC"/>
    <property type="match status" value="1"/>
</dbReference>
<dbReference type="InterPro" id="IPR001789">
    <property type="entry name" value="Sig_transdc_resp-reg_receiver"/>
</dbReference>
<dbReference type="GO" id="GO:0000160">
    <property type="term" value="P:phosphorelay signal transduction system"/>
    <property type="evidence" value="ECO:0007669"/>
    <property type="project" value="InterPro"/>
</dbReference>
<keyword evidence="5" id="KW-1185">Reference proteome</keyword>
<dbReference type="PANTHER" id="PTHR44591">
    <property type="entry name" value="STRESS RESPONSE REGULATOR PROTEIN 1"/>
    <property type="match status" value="1"/>
</dbReference>
<dbReference type="PROSITE" id="PS50110">
    <property type="entry name" value="RESPONSE_REGULATORY"/>
    <property type="match status" value="1"/>
</dbReference>
<name>A0A1H7N5M6_STIAU</name>
<dbReference type="PANTHER" id="PTHR44591:SF3">
    <property type="entry name" value="RESPONSE REGULATORY DOMAIN-CONTAINING PROTEIN"/>
    <property type="match status" value="1"/>
</dbReference>
<dbReference type="Proteomes" id="UP000182719">
    <property type="component" value="Unassembled WGS sequence"/>
</dbReference>
<dbReference type="Pfam" id="PF00072">
    <property type="entry name" value="Response_reg"/>
    <property type="match status" value="1"/>
</dbReference>
<dbReference type="SUPFAM" id="SSF52172">
    <property type="entry name" value="CheY-like"/>
    <property type="match status" value="1"/>
</dbReference>
<feature type="domain" description="Response regulatory" evidence="3">
    <location>
        <begin position="1"/>
        <end position="106"/>
    </location>
</feature>
<sequence>MRWTLEREGARIREASSGAEALAALDEETPEVIVCDLGLPGMSGYERIGRTLERRQEQGQKAIPACAVSAHARDADRRRAIEAGFDLYVAKPVSAEGLIEAMEELAVLAHQER</sequence>
<protein>
    <submittedName>
        <fullName evidence="4">Response regulator receiver domain-containing protein</fullName>
    </submittedName>
</protein>
<gene>
    <name evidence="4" type="ORF">SAMN05444354_104223</name>
</gene>
<dbReference type="InterPro" id="IPR050595">
    <property type="entry name" value="Bact_response_regulator"/>
</dbReference>
<dbReference type="Gene3D" id="3.40.50.2300">
    <property type="match status" value="1"/>
</dbReference>
<evidence type="ECO:0000259" key="3">
    <source>
        <dbReference type="PROSITE" id="PS50110"/>
    </source>
</evidence>
<evidence type="ECO:0000313" key="5">
    <source>
        <dbReference type="Proteomes" id="UP000182719"/>
    </source>
</evidence>
<proteinExistence type="predicted"/>
<feature type="modified residue" description="4-aspartylphosphate" evidence="2">
    <location>
        <position position="36"/>
    </location>
</feature>